<name>A0A9J6CWH0_RHIMP</name>
<dbReference type="AlphaFoldDB" id="A0A9J6CWH0"/>
<gene>
    <name evidence="1" type="ORF">HPB51_028731</name>
</gene>
<reference evidence="1" key="2">
    <citation type="submission" date="2021-09" db="EMBL/GenBank/DDBJ databases">
        <authorList>
            <person name="Jia N."/>
            <person name="Wang J."/>
            <person name="Shi W."/>
            <person name="Du L."/>
            <person name="Sun Y."/>
            <person name="Zhan W."/>
            <person name="Jiang J."/>
            <person name="Wang Q."/>
            <person name="Zhang B."/>
            <person name="Ji P."/>
            <person name="Sakyi L.B."/>
            <person name="Cui X."/>
            <person name="Yuan T."/>
            <person name="Jiang B."/>
            <person name="Yang W."/>
            <person name="Lam T.T.-Y."/>
            <person name="Chang Q."/>
            <person name="Ding S."/>
            <person name="Wang X."/>
            <person name="Zhu J."/>
            <person name="Ruan X."/>
            <person name="Zhao L."/>
            <person name="Wei J."/>
            <person name="Que T."/>
            <person name="Du C."/>
            <person name="Cheng J."/>
            <person name="Dai P."/>
            <person name="Han X."/>
            <person name="Huang E."/>
            <person name="Gao Y."/>
            <person name="Liu J."/>
            <person name="Shao H."/>
            <person name="Ye R."/>
            <person name="Li L."/>
            <person name="Wei W."/>
            <person name="Wang X."/>
            <person name="Wang C."/>
            <person name="Huo Q."/>
            <person name="Li W."/>
            <person name="Guo W."/>
            <person name="Chen H."/>
            <person name="Chen S."/>
            <person name="Zhou L."/>
            <person name="Zhou L."/>
            <person name="Ni X."/>
            <person name="Tian J."/>
            <person name="Zhou Y."/>
            <person name="Sheng Y."/>
            <person name="Liu T."/>
            <person name="Pan Y."/>
            <person name="Xia L."/>
            <person name="Li J."/>
            <person name="Zhao F."/>
            <person name="Cao W."/>
        </authorList>
    </citation>
    <scope>NUCLEOTIDE SEQUENCE</scope>
    <source>
        <strain evidence="1">Rmic-2018</strain>
        <tissue evidence="1">Larvae</tissue>
    </source>
</reference>
<dbReference type="VEuPathDB" id="VectorBase:LOC119164714"/>
<dbReference type="Proteomes" id="UP000821866">
    <property type="component" value="Unassembled WGS sequence"/>
</dbReference>
<evidence type="ECO:0000313" key="1">
    <source>
        <dbReference type="EMBL" id="KAH7940401.1"/>
    </source>
</evidence>
<protein>
    <submittedName>
        <fullName evidence="1">Uncharacterized protein</fullName>
    </submittedName>
</protein>
<proteinExistence type="predicted"/>
<keyword evidence="2" id="KW-1185">Reference proteome</keyword>
<accession>A0A9J6CWH0</accession>
<sequence>MDYEKVKKTLELGPKLYFEHHLKEADALEMGRMVADRVPEAEKACCIAECAGVIATARQKTPMLVREFVANTRDLVDYFVDRKIRHLVADKKGTFPLLLEGLFQAKAEATVNKHLKAFEERLRDVKKKAVALLQEMKLDSLCSAVRKVKGTMLETFCPVKTHKAFFNRFALSFPSVAFDSARCLDFV</sequence>
<organism evidence="1 2">
    <name type="scientific">Rhipicephalus microplus</name>
    <name type="common">Cattle tick</name>
    <name type="synonym">Boophilus microplus</name>
    <dbReference type="NCBI Taxonomy" id="6941"/>
    <lineage>
        <taxon>Eukaryota</taxon>
        <taxon>Metazoa</taxon>
        <taxon>Ecdysozoa</taxon>
        <taxon>Arthropoda</taxon>
        <taxon>Chelicerata</taxon>
        <taxon>Arachnida</taxon>
        <taxon>Acari</taxon>
        <taxon>Parasitiformes</taxon>
        <taxon>Ixodida</taxon>
        <taxon>Ixodoidea</taxon>
        <taxon>Ixodidae</taxon>
        <taxon>Rhipicephalinae</taxon>
        <taxon>Rhipicephalus</taxon>
        <taxon>Boophilus</taxon>
    </lineage>
</organism>
<comment type="caution">
    <text evidence="1">The sequence shown here is derived from an EMBL/GenBank/DDBJ whole genome shotgun (WGS) entry which is preliminary data.</text>
</comment>
<dbReference type="EMBL" id="JABSTU010005638">
    <property type="protein sequence ID" value="KAH7940401.1"/>
    <property type="molecule type" value="Genomic_DNA"/>
</dbReference>
<evidence type="ECO:0000313" key="2">
    <source>
        <dbReference type="Proteomes" id="UP000821866"/>
    </source>
</evidence>
<reference evidence="1" key="1">
    <citation type="journal article" date="2020" name="Cell">
        <title>Large-Scale Comparative Analyses of Tick Genomes Elucidate Their Genetic Diversity and Vector Capacities.</title>
        <authorList>
            <consortium name="Tick Genome and Microbiome Consortium (TIGMIC)"/>
            <person name="Jia N."/>
            <person name="Wang J."/>
            <person name="Shi W."/>
            <person name="Du L."/>
            <person name="Sun Y."/>
            <person name="Zhan W."/>
            <person name="Jiang J.F."/>
            <person name="Wang Q."/>
            <person name="Zhang B."/>
            <person name="Ji P."/>
            <person name="Bell-Sakyi L."/>
            <person name="Cui X.M."/>
            <person name="Yuan T.T."/>
            <person name="Jiang B.G."/>
            <person name="Yang W.F."/>
            <person name="Lam T.T."/>
            <person name="Chang Q.C."/>
            <person name="Ding S.J."/>
            <person name="Wang X.J."/>
            <person name="Zhu J.G."/>
            <person name="Ruan X.D."/>
            <person name="Zhao L."/>
            <person name="Wei J.T."/>
            <person name="Ye R.Z."/>
            <person name="Que T.C."/>
            <person name="Du C.H."/>
            <person name="Zhou Y.H."/>
            <person name="Cheng J.X."/>
            <person name="Dai P.F."/>
            <person name="Guo W.B."/>
            <person name="Han X.H."/>
            <person name="Huang E.J."/>
            <person name="Li L.F."/>
            <person name="Wei W."/>
            <person name="Gao Y.C."/>
            <person name="Liu J.Z."/>
            <person name="Shao H.Z."/>
            <person name="Wang X."/>
            <person name="Wang C.C."/>
            <person name="Yang T.C."/>
            <person name="Huo Q.B."/>
            <person name="Li W."/>
            <person name="Chen H.Y."/>
            <person name="Chen S.E."/>
            <person name="Zhou L.G."/>
            <person name="Ni X.B."/>
            <person name="Tian J.H."/>
            <person name="Sheng Y."/>
            <person name="Liu T."/>
            <person name="Pan Y.S."/>
            <person name="Xia L.Y."/>
            <person name="Li J."/>
            <person name="Zhao F."/>
            <person name="Cao W.C."/>
        </authorList>
    </citation>
    <scope>NUCLEOTIDE SEQUENCE</scope>
    <source>
        <strain evidence="1">Rmic-2018</strain>
    </source>
</reference>